<accession>A0A7R7WIP7</accession>
<gene>
    <name evidence="1" type="ORF">AKAW2_70611A</name>
</gene>
<dbReference type="KEGG" id="aluc:AKAW2_70611A"/>
<organism evidence="1 2">
    <name type="scientific">Aspergillus kawachii</name>
    <name type="common">White koji mold</name>
    <name type="synonym">Aspergillus awamori var. kawachi</name>
    <dbReference type="NCBI Taxonomy" id="1069201"/>
    <lineage>
        <taxon>Eukaryota</taxon>
        <taxon>Fungi</taxon>
        <taxon>Dikarya</taxon>
        <taxon>Ascomycota</taxon>
        <taxon>Pezizomycotina</taxon>
        <taxon>Eurotiomycetes</taxon>
        <taxon>Eurotiomycetidae</taxon>
        <taxon>Eurotiales</taxon>
        <taxon>Aspergillaceae</taxon>
        <taxon>Aspergillus</taxon>
        <taxon>Aspergillus subgen. Circumdati</taxon>
    </lineage>
</organism>
<reference evidence="1" key="2">
    <citation type="submission" date="2021-02" db="EMBL/GenBank/DDBJ databases">
        <title>Aspergillus luchuensis mut. kawachii IFO 4304 genome sequence.</title>
        <authorList>
            <person name="Mori K."/>
            <person name="Kadooka C."/>
            <person name="Goto M."/>
            <person name="Futagami T."/>
        </authorList>
    </citation>
    <scope>NUCLEOTIDE SEQUENCE</scope>
    <source>
        <strain evidence="1">IFO 4308</strain>
    </source>
</reference>
<dbReference type="Proteomes" id="UP000661280">
    <property type="component" value="Chromosome 7"/>
</dbReference>
<evidence type="ECO:0000313" key="1">
    <source>
        <dbReference type="EMBL" id="BCS03733.1"/>
    </source>
</evidence>
<evidence type="ECO:0000313" key="2">
    <source>
        <dbReference type="Proteomes" id="UP000661280"/>
    </source>
</evidence>
<dbReference type="RefSeq" id="XP_041547495.1">
    <property type="nucleotide sequence ID" value="XM_041683212.1"/>
</dbReference>
<proteinExistence type="predicted"/>
<dbReference type="EMBL" id="AP024431">
    <property type="protein sequence ID" value="BCS03733.1"/>
    <property type="molecule type" value="Genomic_DNA"/>
</dbReference>
<dbReference type="GeneID" id="64965054"/>
<reference evidence="1" key="1">
    <citation type="submission" date="2021-01" db="EMBL/GenBank/DDBJ databases">
        <authorList>
            <consortium name="Aspergillus luchuensis mut. kawachii IFO 4304 genome sequencing consortium"/>
            <person name="Kazuki M."/>
            <person name="Futagami T."/>
        </authorList>
    </citation>
    <scope>NUCLEOTIDE SEQUENCE</scope>
    <source>
        <strain evidence="1">IFO 4308</strain>
    </source>
</reference>
<keyword evidence="2" id="KW-1185">Reference proteome</keyword>
<protein>
    <submittedName>
        <fullName evidence="1">Uncharacterized protein</fullName>
    </submittedName>
</protein>
<name>A0A7R7WIP7_ASPKA</name>
<sequence>MIDVVSKDVCCSAETGASHLTPARPVLHQLRTSPLLRFLSPSSSLLFSHSGFVLSLWMCSHLPFPLPEADNIDVIARTMAAIRQMPVLLPLDYGQMPGSGRSRSNP</sequence>
<dbReference type="AlphaFoldDB" id="A0A7R7WIP7"/>